<dbReference type="AlphaFoldDB" id="A0A3B1D7H8"/>
<protein>
    <submittedName>
        <fullName evidence="1">Uncharacterized protein</fullName>
    </submittedName>
</protein>
<name>A0A3B1D7H8_9ZZZZ</name>
<dbReference type="EMBL" id="UOGK01000075">
    <property type="protein sequence ID" value="VAX36652.1"/>
    <property type="molecule type" value="Genomic_DNA"/>
</dbReference>
<proteinExistence type="predicted"/>
<organism evidence="1">
    <name type="scientific">hydrothermal vent metagenome</name>
    <dbReference type="NCBI Taxonomy" id="652676"/>
    <lineage>
        <taxon>unclassified sequences</taxon>
        <taxon>metagenomes</taxon>
        <taxon>ecological metagenomes</taxon>
    </lineage>
</organism>
<evidence type="ECO:0000313" key="1">
    <source>
        <dbReference type="EMBL" id="VAX36652.1"/>
    </source>
</evidence>
<gene>
    <name evidence="1" type="ORF">MNBD_PLANCTO03-2118</name>
</gene>
<reference evidence="1" key="1">
    <citation type="submission" date="2018-06" db="EMBL/GenBank/DDBJ databases">
        <authorList>
            <person name="Zhirakovskaya E."/>
        </authorList>
    </citation>
    <scope>NUCLEOTIDE SEQUENCE</scope>
</reference>
<sequence>MGEDGKTIVLVGHCNPDIFAMRMALGRYAPGAEFVAVNDSAGLQEHAKAAGFLVNRVLDGDFGTGSGLALIEGLSPETRARATLVSDLADAQTEAEKLGAAAGFGKSGMYGDAAKACIERMVGS</sequence>
<accession>A0A3B1D7H8</accession>